<evidence type="ECO:0000256" key="1">
    <source>
        <dbReference type="SAM" id="Coils"/>
    </source>
</evidence>
<evidence type="ECO:0000313" key="2">
    <source>
        <dbReference type="EMBL" id="AKU79917.1"/>
    </source>
</evidence>
<keyword evidence="1" id="KW-0175">Coiled coil</keyword>
<dbReference type="STRING" id="216946.STURO_v1c06710"/>
<dbReference type="PATRIC" id="fig|216946.3.peg.695"/>
<dbReference type="EMBL" id="CP012328">
    <property type="protein sequence ID" value="AKU79917.1"/>
    <property type="molecule type" value="Genomic_DNA"/>
</dbReference>
<reference evidence="2 3" key="1">
    <citation type="journal article" date="2015" name="Genome Announc.">
        <title>Complete Genome Sequence of Spiroplasma turonicum Strain Tab4cT, a Parasite of a Horse Fly, Haematopota sp. (Diptera: Tabanidae).</title>
        <authorList>
            <person name="Davis R.E."/>
            <person name="Shao J."/>
            <person name="Zhao Y."/>
            <person name="Gasparich G.E."/>
            <person name="Gaynor B.J."/>
            <person name="Donofrio N."/>
        </authorList>
    </citation>
    <scope>NUCLEOTIDE SEQUENCE [LARGE SCALE GENOMIC DNA]</scope>
    <source>
        <strain evidence="2 3">Tab4c</strain>
    </source>
</reference>
<gene>
    <name evidence="2" type="ORF">STURON_00671</name>
</gene>
<sequence>MTNCEKQIEALNKEWQDKLNKELKKSDAKFKELKENNEREMQKRDQEMQKLVNVLKKNNIDFDM</sequence>
<dbReference type="AlphaFoldDB" id="A0A0K1P7Q5"/>
<feature type="coiled-coil region" evidence="1">
    <location>
        <begin position="1"/>
        <end position="54"/>
    </location>
</feature>
<dbReference type="RefSeq" id="WP_075048500.1">
    <property type="nucleotide sequence ID" value="NZ_CP012328.1"/>
</dbReference>
<evidence type="ECO:0000313" key="3">
    <source>
        <dbReference type="Proteomes" id="UP000067243"/>
    </source>
</evidence>
<dbReference type="KEGG" id="stur:STURON_00671"/>
<protein>
    <submittedName>
        <fullName evidence="2">Uncharacterized protein</fullName>
    </submittedName>
</protein>
<keyword evidence="3" id="KW-1185">Reference proteome</keyword>
<accession>A0A0K1P7Q5</accession>
<proteinExistence type="predicted"/>
<dbReference type="Proteomes" id="UP000067243">
    <property type="component" value="Chromosome"/>
</dbReference>
<name>A0A0K1P7Q5_9MOLU</name>
<organism evidence="2 3">
    <name type="scientific">Spiroplasma turonicum</name>
    <dbReference type="NCBI Taxonomy" id="216946"/>
    <lineage>
        <taxon>Bacteria</taxon>
        <taxon>Bacillati</taxon>
        <taxon>Mycoplasmatota</taxon>
        <taxon>Mollicutes</taxon>
        <taxon>Entomoplasmatales</taxon>
        <taxon>Spiroplasmataceae</taxon>
        <taxon>Spiroplasma</taxon>
    </lineage>
</organism>